<protein>
    <recommendedName>
        <fullName evidence="2">DUF7847 domain-containing protein</fullName>
    </recommendedName>
</protein>
<evidence type="ECO:0000313" key="3">
    <source>
        <dbReference type="EMBL" id="TDE11955.1"/>
    </source>
</evidence>
<reference evidence="3 4" key="1">
    <citation type="submission" date="2019-03" db="EMBL/GenBank/DDBJ databases">
        <title>Dyadobacter AR-3-6 sp. nov., isolated from arctic soil.</title>
        <authorList>
            <person name="Chaudhary D.K."/>
        </authorList>
    </citation>
    <scope>NUCLEOTIDE SEQUENCE [LARGE SCALE GENOMIC DNA]</scope>
    <source>
        <strain evidence="3 4">AR-3-6</strain>
    </source>
</reference>
<evidence type="ECO:0000313" key="4">
    <source>
        <dbReference type="Proteomes" id="UP000294850"/>
    </source>
</evidence>
<feature type="transmembrane region" description="Helical" evidence="1">
    <location>
        <begin position="75"/>
        <end position="103"/>
    </location>
</feature>
<feature type="transmembrane region" description="Helical" evidence="1">
    <location>
        <begin position="137"/>
        <end position="166"/>
    </location>
</feature>
<comment type="caution">
    <text evidence="3">The sequence shown here is derived from an EMBL/GenBank/DDBJ whole genome shotgun (WGS) entry which is preliminary data.</text>
</comment>
<sequence>MKETPIVLLQQRDFGQKINASFDFAIKNFGPLLKVIFSIAGPSALLAGVAQGLFQSNLVRVGTQANPMGTLYQYLTIEYFFVGVFGVITYFLAYASVSAYMVLYEQKGPSEKPKTAEVWQKILENIPTNIGAQLLSFLLILIATLFFLIPGIYLAICFQFVVIISIREKLSVTDTLKRSYKLTIGKWWSTFGLILIMSIIASIIAIVFQFPLFVSMIMTTMGFGNGLTDSKILTVILTIISMVGSTIVQGLIWIAIAFQYYNLVERLDGSGLLADIESMGSGETERPADEGYF</sequence>
<name>A0A4R5DM45_9BACT</name>
<gene>
    <name evidence="3" type="ORF">E0F88_23150</name>
</gene>
<organism evidence="3 4">
    <name type="scientific">Dyadobacter psychrotolerans</name>
    <dbReference type="NCBI Taxonomy" id="2541721"/>
    <lineage>
        <taxon>Bacteria</taxon>
        <taxon>Pseudomonadati</taxon>
        <taxon>Bacteroidota</taxon>
        <taxon>Cytophagia</taxon>
        <taxon>Cytophagales</taxon>
        <taxon>Spirosomataceae</taxon>
        <taxon>Dyadobacter</taxon>
    </lineage>
</organism>
<keyword evidence="1" id="KW-0472">Membrane</keyword>
<evidence type="ECO:0000259" key="2">
    <source>
        <dbReference type="Pfam" id="PF25231"/>
    </source>
</evidence>
<dbReference type="AlphaFoldDB" id="A0A4R5DM45"/>
<dbReference type="RefSeq" id="WP_131960665.1">
    <property type="nucleotide sequence ID" value="NZ_SMFL01000010.1"/>
</dbReference>
<feature type="transmembrane region" description="Helical" evidence="1">
    <location>
        <begin position="232"/>
        <end position="258"/>
    </location>
</feature>
<evidence type="ECO:0000256" key="1">
    <source>
        <dbReference type="SAM" id="Phobius"/>
    </source>
</evidence>
<dbReference type="Proteomes" id="UP000294850">
    <property type="component" value="Unassembled WGS sequence"/>
</dbReference>
<feature type="transmembrane region" description="Helical" evidence="1">
    <location>
        <begin position="187"/>
        <end position="212"/>
    </location>
</feature>
<dbReference type="OrthoDB" id="1049480at2"/>
<dbReference type="Pfam" id="PF25231">
    <property type="entry name" value="DUF7847"/>
    <property type="match status" value="1"/>
</dbReference>
<keyword evidence="1" id="KW-0812">Transmembrane</keyword>
<feature type="domain" description="DUF7847" evidence="2">
    <location>
        <begin position="46"/>
        <end position="255"/>
    </location>
</feature>
<dbReference type="InterPro" id="IPR057169">
    <property type="entry name" value="DUF7847"/>
</dbReference>
<keyword evidence="1" id="KW-1133">Transmembrane helix</keyword>
<proteinExistence type="predicted"/>
<keyword evidence="4" id="KW-1185">Reference proteome</keyword>
<accession>A0A4R5DM45</accession>
<dbReference type="EMBL" id="SMFL01000010">
    <property type="protein sequence ID" value="TDE11955.1"/>
    <property type="molecule type" value="Genomic_DNA"/>
</dbReference>
<feature type="transmembrane region" description="Helical" evidence="1">
    <location>
        <begin position="32"/>
        <end position="54"/>
    </location>
</feature>